<feature type="domain" description="Chorismate-utilising enzyme C-terminal" evidence="1">
    <location>
        <begin position="133"/>
        <end position="389"/>
    </location>
</feature>
<evidence type="ECO:0000259" key="1">
    <source>
        <dbReference type="Pfam" id="PF00425"/>
    </source>
</evidence>
<protein>
    <submittedName>
        <fullName evidence="3">Anthranilate synthase component I family protein</fullName>
    </submittedName>
</protein>
<dbReference type="Gene3D" id="3.60.120.10">
    <property type="entry name" value="Anthranilate synthase"/>
    <property type="match status" value="1"/>
</dbReference>
<sequence length="405" mass="45463">MLLDSNHAFKSSYNCLVAIGAIDVLRCDVGSAFAKAESFQASHEDWMFGYLGYDLKNELEPLHSNNIDVLKFPDLQFFIPELVIELNGQSIIFHSFNDERSDHANLLSDISSSNLNEEKSTRTQGRLVPIDTKEEYLAKAYQFLEHIQRGDIYEANLCTQFVAQDVVLDSIQAYQELNKSSKPPFAAYARFEEHYIISASPERYLKKEGNLLVSQPIKGTAARSADTAEDEKLKNQLLQNQKERSENVMIVDLVRNDLSRVATRGSVEVSELYGIHTFEQVHHMISTVQARLKPQHNAIDAIKATFPMGSMTGAPKISAMKIVEEQESFKRGVYSGAVGYFTPDADFDFNVVIRTILYNAQEKIATISVGSAITIEAIPEKEYNECFLKANALIQVLKSQGVEID</sequence>
<organism evidence="3 4">
    <name type="scientific">Nonlabens ponticola</name>
    <dbReference type="NCBI Taxonomy" id="2496866"/>
    <lineage>
        <taxon>Bacteria</taxon>
        <taxon>Pseudomonadati</taxon>
        <taxon>Bacteroidota</taxon>
        <taxon>Flavobacteriia</taxon>
        <taxon>Flavobacteriales</taxon>
        <taxon>Flavobacteriaceae</taxon>
        <taxon>Nonlabens</taxon>
    </lineage>
</organism>
<dbReference type="EMBL" id="CP034549">
    <property type="protein sequence ID" value="AZQ45234.1"/>
    <property type="molecule type" value="Genomic_DNA"/>
</dbReference>
<dbReference type="OrthoDB" id="9803598at2"/>
<dbReference type="InterPro" id="IPR015890">
    <property type="entry name" value="Chorismate_C"/>
</dbReference>
<name>A0A3S9N1I5_9FLAO</name>
<dbReference type="PANTHER" id="PTHR11236:SF18">
    <property type="entry name" value="AMINODEOXYCHORISMATE SYNTHASE"/>
    <property type="match status" value="1"/>
</dbReference>
<dbReference type="InterPro" id="IPR006805">
    <property type="entry name" value="Anth_synth_I_N"/>
</dbReference>
<dbReference type="GO" id="GO:0008153">
    <property type="term" value="P:4-aminobenzoate biosynthetic process"/>
    <property type="evidence" value="ECO:0007669"/>
    <property type="project" value="TreeGrafter"/>
</dbReference>
<dbReference type="Pfam" id="PF00425">
    <property type="entry name" value="Chorismate_bind"/>
    <property type="match status" value="1"/>
</dbReference>
<dbReference type="PANTHER" id="PTHR11236">
    <property type="entry name" value="AMINOBENZOATE/ANTHRANILATE SYNTHASE"/>
    <property type="match status" value="1"/>
</dbReference>
<dbReference type="SUPFAM" id="SSF56322">
    <property type="entry name" value="ADC synthase"/>
    <property type="match status" value="1"/>
</dbReference>
<dbReference type="InterPro" id="IPR005801">
    <property type="entry name" value="ADC_synthase"/>
</dbReference>
<evidence type="ECO:0000313" key="3">
    <source>
        <dbReference type="EMBL" id="AZQ45234.1"/>
    </source>
</evidence>
<dbReference type="InterPro" id="IPR019999">
    <property type="entry name" value="Anth_synth_I-like"/>
</dbReference>
<dbReference type="AlphaFoldDB" id="A0A3S9N1I5"/>
<gene>
    <name evidence="3" type="ORF">EJ995_10860</name>
</gene>
<evidence type="ECO:0000259" key="2">
    <source>
        <dbReference type="Pfam" id="PF04715"/>
    </source>
</evidence>
<dbReference type="GO" id="GO:0000162">
    <property type="term" value="P:L-tryptophan biosynthetic process"/>
    <property type="evidence" value="ECO:0007669"/>
    <property type="project" value="TreeGrafter"/>
</dbReference>
<keyword evidence="4" id="KW-1185">Reference proteome</keyword>
<dbReference type="Pfam" id="PF04715">
    <property type="entry name" value="Anth_synt_I_N"/>
    <property type="match status" value="1"/>
</dbReference>
<accession>A0A3S9N1I5</accession>
<dbReference type="Proteomes" id="UP000279600">
    <property type="component" value="Chromosome"/>
</dbReference>
<dbReference type="GO" id="GO:0046820">
    <property type="term" value="F:4-amino-4-deoxychorismate synthase activity"/>
    <property type="evidence" value="ECO:0007669"/>
    <property type="project" value="TreeGrafter"/>
</dbReference>
<evidence type="ECO:0000313" key="4">
    <source>
        <dbReference type="Proteomes" id="UP000279600"/>
    </source>
</evidence>
<reference evidence="3 4" key="1">
    <citation type="submission" date="2018-12" db="EMBL/GenBank/DDBJ databases">
        <title>Complete genome of Nonlabens sp. MJ115.</title>
        <authorList>
            <person name="Choi H.S."/>
            <person name="Jung J."/>
        </authorList>
    </citation>
    <scope>NUCLEOTIDE SEQUENCE [LARGE SCALE GENOMIC DNA]</scope>
    <source>
        <strain evidence="3 4">MJ115</strain>
    </source>
</reference>
<dbReference type="PRINTS" id="PR00095">
    <property type="entry name" value="ANTSNTHASEI"/>
</dbReference>
<feature type="domain" description="Anthranilate synthase component I N-terminal" evidence="2">
    <location>
        <begin position="47"/>
        <end position="85"/>
    </location>
</feature>
<proteinExistence type="predicted"/>
<dbReference type="KEGG" id="noj:EJ995_10860"/>
<dbReference type="GO" id="GO:0005737">
    <property type="term" value="C:cytoplasm"/>
    <property type="evidence" value="ECO:0007669"/>
    <property type="project" value="TreeGrafter"/>
</dbReference>